<protein>
    <recommendedName>
        <fullName evidence="1">F-box domain-containing protein</fullName>
    </recommendedName>
</protein>
<name>A0AAV9GQD0_9PEZI</name>
<dbReference type="InterPro" id="IPR001810">
    <property type="entry name" value="F-box_dom"/>
</dbReference>
<comment type="caution">
    <text evidence="2">The sequence shown here is derived from an EMBL/GenBank/DDBJ whole genome shotgun (WGS) entry which is preliminary data.</text>
</comment>
<evidence type="ECO:0000313" key="3">
    <source>
        <dbReference type="Proteomes" id="UP001321760"/>
    </source>
</evidence>
<dbReference type="Pfam" id="PF12937">
    <property type="entry name" value="F-box-like"/>
    <property type="match status" value="1"/>
</dbReference>
<feature type="domain" description="F-box" evidence="1">
    <location>
        <begin position="3"/>
        <end position="58"/>
    </location>
</feature>
<organism evidence="2 3">
    <name type="scientific">Podospora aff. communis PSN243</name>
    <dbReference type="NCBI Taxonomy" id="3040156"/>
    <lineage>
        <taxon>Eukaryota</taxon>
        <taxon>Fungi</taxon>
        <taxon>Dikarya</taxon>
        <taxon>Ascomycota</taxon>
        <taxon>Pezizomycotina</taxon>
        <taxon>Sordariomycetes</taxon>
        <taxon>Sordariomycetidae</taxon>
        <taxon>Sordariales</taxon>
        <taxon>Podosporaceae</taxon>
        <taxon>Podospora</taxon>
    </lineage>
</organism>
<dbReference type="CDD" id="cd09917">
    <property type="entry name" value="F-box_SF"/>
    <property type="match status" value="1"/>
</dbReference>
<dbReference type="EMBL" id="MU865933">
    <property type="protein sequence ID" value="KAK4450150.1"/>
    <property type="molecule type" value="Genomic_DNA"/>
</dbReference>
<dbReference type="Gene3D" id="1.20.1280.50">
    <property type="match status" value="1"/>
</dbReference>
<dbReference type="SUPFAM" id="SSF81383">
    <property type="entry name" value="F-box domain"/>
    <property type="match status" value="1"/>
</dbReference>
<dbReference type="InterPro" id="IPR036047">
    <property type="entry name" value="F-box-like_dom_sf"/>
</dbReference>
<evidence type="ECO:0000259" key="1">
    <source>
        <dbReference type="Pfam" id="PF12937"/>
    </source>
</evidence>
<evidence type="ECO:0000313" key="2">
    <source>
        <dbReference type="EMBL" id="KAK4450150.1"/>
    </source>
</evidence>
<reference evidence="2" key="1">
    <citation type="journal article" date="2023" name="Mol. Phylogenet. Evol.">
        <title>Genome-scale phylogeny and comparative genomics of the fungal order Sordariales.</title>
        <authorList>
            <person name="Hensen N."/>
            <person name="Bonometti L."/>
            <person name="Westerberg I."/>
            <person name="Brannstrom I.O."/>
            <person name="Guillou S."/>
            <person name="Cros-Aarteil S."/>
            <person name="Calhoun S."/>
            <person name="Haridas S."/>
            <person name="Kuo A."/>
            <person name="Mondo S."/>
            <person name="Pangilinan J."/>
            <person name="Riley R."/>
            <person name="LaButti K."/>
            <person name="Andreopoulos B."/>
            <person name="Lipzen A."/>
            <person name="Chen C."/>
            <person name="Yan M."/>
            <person name="Daum C."/>
            <person name="Ng V."/>
            <person name="Clum A."/>
            <person name="Steindorff A."/>
            <person name="Ohm R.A."/>
            <person name="Martin F."/>
            <person name="Silar P."/>
            <person name="Natvig D.O."/>
            <person name="Lalanne C."/>
            <person name="Gautier V."/>
            <person name="Ament-Velasquez S.L."/>
            <person name="Kruys A."/>
            <person name="Hutchinson M.I."/>
            <person name="Powell A.J."/>
            <person name="Barry K."/>
            <person name="Miller A.N."/>
            <person name="Grigoriev I.V."/>
            <person name="Debuchy R."/>
            <person name="Gladieux P."/>
            <person name="Hiltunen Thoren M."/>
            <person name="Johannesson H."/>
        </authorList>
    </citation>
    <scope>NUCLEOTIDE SEQUENCE</scope>
    <source>
        <strain evidence="2">PSN243</strain>
    </source>
</reference>
<dbReference type="Proteomes" id="UP001321760">
    <property type="component" value="Unassembled WGS sequence"/>
</dbReference>
<gene>
    <name evidence="2" type="ORF">QBC34DRAFT_402988</name>
</gene>
<dbReference type="AlphaFoldDB" id="A0AAV9GQD0"/>
<keyword evidence="3" id="KW-1185">Reference proteome</keyword>
<reference evidence="2" key="2">
    <citation type="submission" date="2023-05" db="EMBL/GenBank/DDBJ databases">
        <authorList>
            <consortium name="Lawrence Berkeley National Laboratory"/>
            <person name="Steindorff A."/>
            <person name="Hensen N."/>
            <person name="Bonometti L."/>
            <person name="Westerberg I."/>
            <person name="Brannstrom I.O."/>
            <person name="Guillou S."/>
            <person name="Cros-Aarteil S."/>
            <person name="Calhoun S."/>
            <person name="Haridas S."/>
            <person name="Kuo A."/>
            <person name="Mondo S."/>
            <person name="Pangilinan J."/>
            <person name="Riley R."/>
            <person name="Labutti K."/>
            <person name="Andreopoulos B."/>
            <person name="Lipzen A."/>
            <person name="Chen C."/>
            <person name="Yanf M."/>
            <person name="Daum C."/>
            <person name="Ng V."/>
            <person name="Clum A."/>
            <person name="Ohm R."/>
            <person name="Martin F."/>
            <person name="Silar P."/>
            <person name="Natvig D."/>
            <person name="Lalanne C."/>
            <person name="Gautier V."/>
            <person name="Ament-Velasquez S.L."/>
            <person name="Kruys A."/>
            <person name="Hutchinson M.I."/>
            <person name="Powell A.J."/>
            <person name="Barry K."/>
            <person name="Miller A.N."/>
            <person name="Grigoriev I.V."/>
            <person name="Debuchy R."/>
            <person name="Gladieux P."/>
            <person name="Thoren M.H."/>
            <person name="Johannesson H."/>
        </authorList>
    </citation>
    <scope>NUCLEOTIDE SEQUENCE</scope>
    <source>
        <strain evidence="2">PSN243</strain>
    </source>
</reference>
<sequence>MEINTLPVEVLSHIIGFLPWRAPDNYTGIEVELEDLRNARLVCRLWNTIASVHLFRDVALLHTDDGKDFSNFKEQTESPMVQDVARCAVVYSGPHHHCLDMSHDDSRDYDVWEEWDTGVYEEFTEAIDCITKLPKLKAVHIRFSSRCNGDPDYDWVYENGIEKFSTRINTIKAVFSAIVERKAQGNNTPITSLAIENLQNMPFPEFVASDLFKSVVKDITELRLLVAEEYNEHGPDHDLKCEERRTFEPWLQTELLPVFADQLMSLHLAFNENWGVAPGYFDGKGLVFPYLKTLTLCDFVIGHHDQFDWVLKQTTLETLRLDRCCIVSHLKFHIGNFRFPENSLEEWSVRTHDWTEHPPWAFGFSESHRTFTFSGKWETLFDDIRSRLPNLADFRNEYARYGSDDKFNTTEYLACQLPRLRYITLDTGLLPSPWIQPDEWTGGMSFGNNDPTPLPLDERNNAGWPQPKCKLNRAEETAEGDLRAFSELVAAVEDRRRRSGLSPVSF</sequence>
<dbReference type="PANTHER" id="PTHR42057:SF2">
    <property type="entry name" value="F-BOX DOMAIN PROTEIN (AFU_ORTHOLOGUE AFUA_4G00200)-RELATED"/>
    <property type="match status" value="1"/>
</dbReference>
<dbReference type="PANTHER" id="PTHR42057">
    <property type="entry name" value="F-BOX DOMAIN PROTEIN (AFU_ORTHOLOGUE AFUA_4G00200)"/>
    <property type="match status" value="1"/>
</dbReference>
<proteinExistence type="predicted"/>
<accession>A0AAV9GQD0</accession>